<organism evidence="7 8">
    <name type="scientific">Candidatus Mediterraneibacter caccavium</name>
    <dbReference type="NCBI Taxonomy" id="2838661"/>
    <lineage>
        <taxon>Bacteria</taxon>
        <taxon>Bacillati</taxon>
        <taxon>Bacillota</taxon>
        <taxon>Clostridia</taxon>
        <taxon>Lachnospirales</taxon>
        <taxon>Lachnospiraceae</taxon>
        <taxon>Mediterraneibacter</taxon>
    </lineage>
</organism>
<dbReference type="PANTHER" id="PTHR13170">
    <property type="entry name" value="O-GLCNACASE"/>
    <property type="match status" value="1"/>
</dbReference>
<dbReference type="Pfam" id="PF02838">
    <property type="entry name" value="Glyco_hydro_20b"/>
    <property type="match status" value="1"/>
</dbReference>
<evidence type="ECO:0000313" key="7">
    <source>
        <dbReference type="EMBL" id="HIX47855.1"/>
    </source>
</evidence>
<dbReference type="Gene3D" id="3.30.379.10">
    <property type="entry name" value="Chitobiase/beta-hexosaminidase domain 2-like"/>
    <property type="match status" value="1"/>
</dbReference>
<keyword evidence="5" id="KW-0732">Signal</keyword>
<dbReference type="SUPFAM" id="SSF51445">
    <property type="entry name" value="(Trans)glycosidases"/>
    <property type="match status" value="1"/>
</dbReference>
<evidence type="ECO:0000256" key="5">
    <source>
        <dbReference type="SAM" id="SignalP"/>
    </source>
</evidence>
<feature type="domain" description="GH84" evidence="6">
    <location>
        <begin position="189"/>
        <end position="459"/>
    </location>
</feature>
<feature type="active site" description="Proton donor" evidence="3">
    <location>
        <position position="311"/>
    </location>
</feature>
<dbReference type="Proteomes" id="UP000824243">
    <property type="component" value="Unassembled WGS sequence"/>
</dbReference>
<evidence type="ECO:0000313" key="8">
    <source>
        <dbReference type="Proteomes" id="UP000824243"/>
    </source>
</evidence>
<dbReference type="GO" id="GO:0005975">
    <property type="term" value="P:carbohydrate metabolic process"/>
    <property type="evidence" value="ECO:0007669"/>
    <property type="project" value="UniProtKB-ARBA"/>
</dbReference>
<comment type="similarity">
    <text evidence="3">Belongs to the glycosyl hydrolase 84 family.</text>
</comment>
<evidence type="ECO:0000256" key="1">
    <source>
        <dbReference type="ARBA" id="ARBA00022801"/>
    </source>
</evidence>
<gene>
    <name evidence="7" type="ORF">H9981_02380</name>
</gene>
<evidence type="ECO:0000259" key="6">
    <source>
        <dbReference type="PROSITE" id="PS52009"/>
    </source>
</evidence>
<feature type="chain" id="PRO_5038635552" evidence="5">
    <location>
        <begin position="39"/>
        <end position="688"/>
    </location>
</feature>
<feature type="non-terminal residue" evidence="7">
    <location>
        <position position="688"/>
    </location>
</feature>
<sequence length="688" mass="76969">MEREKNVKRKTSKGLALLTASAVAAVTVLGTGTPAAQAAEAEYEIYPNPHVVSYEGDSWIIKNDVNVVYEDGIDEATQDRLEEVFALKDGITVSESDEIVKGKTNVLVGIDGSEGYVDQYAEENVGISTDGLFDKLDSYVLDSKEDVITVLGADTDASFYGLTTLYHIVKQMDSQTIRSFHIEDWADVASRGFIEGYYGNPWSTQDRINLMKWGGYYKLNSYFYAPKNDPKHNAQWRTLYTDEEIETLIKPLADAGNESKCRFVFALHTFMNNPVRFDTEEHYQEDLAIVQAKFEQVIEAGVRQVAILADDAANAGADNYIRFLNDMTEWLAEMGEKYPDLKQTLPFCTVEYMYNGQSYYQQFPENVQIVMTGGRIWGEVSNSFTETFTNTAGRGPYMWINWPCTDNSKNHLIMGGYSTFLHPGVDPSKIQGIVLNPMQQSEPSKVAIFGNACYSWNIWETEDEADQAWNDSFKYVDHNSAVENEASAALRELSKHMMNQNMDSRVTALQESVDLAPLLTDFRDKLNANTVTAEEADALIAEFEILQEAADTYEAQAGDTNVRDQIVQFLNCWDDTTDAAIAYLNGVKAVLANDTTALLQYNTEGKAAFDSSKTHAIWYLDHNEYAEVGVQHIVPFINAVAEYVSKYAETAMNPDAVIQSFITNRTDSPTGSTDNVFDGDDGTMASYR</sequence>
<dbReference type="GO" id="GO:1901135">
    <property type="term" value="P:carbohydrate derivative metabolic process"/>
    <property type="evidence" value="ECO:0007669"/>
    <property type="project" value="UniProtKB-ARBA"/>
</dbReference>
<dbReference type="InterPro" id="IPR011496">
    <property type="entry name" value="O-GlcNAcase_cat"/>
</dbReference>
<dbReference type="InterPro" id="IPR051822">
    <property type="entry name" value="Glycosyl_Hydrolase_84"/>
</dbReference>
<dbReference type="EMBL" id="DXFA01000042">
    <property type="protein sequence ID" value="HIX47855.1"/>
    <property type="molecule type" value="Genomic_DNA"/>
</dbReference>
<reference evidence="7" key="2">
    <citation type="submission" date="2021-04" db="EMBL/GenBank/DDBJ databases">
        <authorList>
            <person name="Gilroy R."/>
        </authorList>
    </citation>
    <scope>NUCLEOTIDE SEQUENCE</scope>
    <source>
        <strain evidence="7">ChiSjej5B23-15282</strain>
    </source>
</reference>
<comment type="caution">
    <text evidence="7">The sequence shown here is derived from an EMBL/GenBank/DDBJ whole genome shotgun (WGS) entry which is preliminary data.</text>
</comment>
<feature type="signal peptide" evidence="5">
    <location>
        <begin position="1"/>
        <end position="38"/>
    </location>
</feature>
<dbReference type="PROSITE" id="PS52009">
    <property type="entry name" value="GH84"/>
    <property type="match status" value="1"/>
</dbReference>
<keyword evidence="1 3" id="KW-0378">Hydrolase</keyword>
<dbReference type="AlphaFoldDB" id="A0A9D1VVP3"/>
<dbReference type="GO" id="GO:0015929">
    <property type="term" value="F:hexosaminidase activity"/>
    <property type="evidence" value="ECO:0007669"/>
    <property type="project" value="UniProtKB-ARBA"/>
</dbReference>
<dbReference type="SUPFAM" id="SSF55545">
    <property type="entry name" value="beta-N-acetylhexosaminidase-like domain"/>
    <property type="match status" value="1"/>
</dbReference>
<dbReference type="InterPro" id="IPR015882">
    <property type="entry name" value="HEX_bac_N"/>
</dbReference>
<name>A0A9D1VVP3_9FIRM</name>
<evidence type="ECO:0000256" key="3">
    <source>
        <dbReference type="PROSITE-ProRule" id="PRU01353"/>
    </source>
</evidence>
<dbReference type="PANTHER" id="PTHR13170:SF16">
    <property type="entry name" value="PROTEIN O-GLCNACASE"/>
    <property type="match status" value="1"/>
</dbReference>
<accession>A0A9D1VVP3</accession>
<proteinExistence type="inferred from homology"/>
<evidence type="ECO:0000256" key="4">
    <source>
        <dbReference type="SAM" id="MobiDB-lite"/>
    </source>
</evidence>
<evidence type="ECO:0000256" key="2">
    <source>
        <dbReference type="ARBA" id="ARBA00023295"/>
    </source>
</evidence>
<dbReference type="Pfam" id="PF07555">
    <property type="entry name" value="NAGidase"/>
    <property type="match status" value="1"/>
</dbReference>
<dbReference type="Gene3D" id="1.20.58.460">
    <property type="entry name" value="Hyaluronidase post-catalytic domain-like"/>
    <property type="match status" value="1"/>
</dbReference>
<dbReference type="InterPro" id="IPR017853">
    <property type="entry name" value="GH"/>
</dbReference>
<dbReference type="SUPFAM" id="SSF140657">
    <property type="entry name" value="Hyaluronidase post-catalytic domain-like"/>
    <property type="match status" value="1"/>
</dbReference>
<feature type="region of interest" description="Disordered" evidence="4">
    <location>
        <begin position="669"/>
        <end position="688"/>
    </location>
</feature>
<dbReference type="InterPro" id="IPR029018">
    <property type="entry name" value="Hex-like_dom2"/>
</dbReference>
<reference evidence="7" key="1">
    <citation type="journal article" date="2021" name="PeerJ">
        <title>Extensive microbial diversity within the chicken gut microbiome revealed by metagenomics and culture.</title>
        <authorList>
            <person name="Gilroy R."/>
            <person name="Ravi A."/>
            <person name="Getino M."/>
            <person name="Pursley I."/>
            <person name="Horton D.L."/>
            <person name="Alikhan N.F."/>
            <person name="Baker D."/>
            <person name="Gharbi K."/>
            <person name="Hall N."/>
            <person name="Watson M."/>
            <person name="Adriaenssens E.M."/>
            <person name="Foster-Nyarko E."/>
            <person name="Jarju S."/>
            <person name="Secka A."/>
            <person name="Antonio M."/>
            <person name="Oren A."/>
            <person name="Chaudhuri R.R."/>
            <person name="La Ragione R."/>
            <person name="Hildebrand F."/>
            <person name="Pallen M.J."/>
        </authorList>
    </citation>
    <scope>NUCLEOTIDE SEQUENCE</scope>
    <source>
        <strain evidence="7">ChiSjej5B23-15282</strain>
    </source>
</reference>
<dbReference type="Gene3D" id="3.20.20.80">
    <property type="entry name" value="Glycosidases"/>
    <property type="match status" value="1"/>
</dbReference>
<protein>
    <submittedName>
        <fullName evidence="7">Beta-N-acetylglucosaminidase domain-containing protein</fullName>
    </submittedName>
</protein>
<keyword evidence="2 3" id="KW-0326">Glycosidase</keyword>